<dbReference type="Pfam" id="PF05954">
    <property type="entry name" value="Phage_GPD"/>
    <property type="match status" value="1"/>
</dbReference>
<dbReference type="eggNOG" id="COG3501">
    <property type="taxonomic scope" value="Bacteria"/>
</dbReference>
<dbReference type="KEGG" id="pay:PAU_02639"/>
<reference evidence="4 5" key="1">
    <citation type="journal article" date="2009" name="BMC Genomics">
        <title>Comparative genomics of the emerging human pathogen Photorhabdus asymbiotica with the insect pathogen Photorhabdus luminescens.</title>
        <authorList>
            <person name="Wilkinson P."/>
            <person name="Waterfield N.R."/>
            <person name="Crossman L."/>
            <person name="Corton C."/>
            <person name="Sanchez-Contreras M."/>
            <person name="Vlisidou I."/>
            <person name="Barron A."/>
            <person name="Bignell A."/>
            <person name="Clark L."/>
            <person name="Ormond D."/>
            <person name="Mayho M."/>
            <person name="Bason N."/>
            <person name="Smith F."/>
            <person name="Simmonds M."/>
            <person name="Churcher C."/>
            <person name="Harris D."/>
            <person name="Thompson N.R."/>
            <person name="Quail M."/>
            <person name="Parkhill J."/>
            <person name="ffrench-Constant R.H."/>
        </authorList>
    </citation>
    <scope>NUCLEOTIDE SEQUENCE [LARGE SCALE GENOMIC DNA]</scope>
    <source>
        <strain evidence="5">ATCC 43949 / 3105-77</strain>
    </source>
</reference>
<dbReference type="InterPro" id="IPR050708">
    <property type="entry name" value="T6SS_VgrG/RHS"/>
</dbReference>
<dbReference type="SUPFAM" id="SSF69349">
    <property type="entry name" value="Phage fibre proteins"/>
    <property type="match status" value="1"/>
</dbReference>
<evidence type="ECO:0000259" key="2">
    <source>
        <dbReference type="Pfam" id="PF04717"/>
    </source>
</evidence>
<evidence type="ECO:0000313" key="5">
    <source>
        <dbReference type="Proteomes" id="UP000002747"/>
    </source>
</evidence>
<dbReference type="SUPFAM" id="SSF69255">
    <property type="entry name" value="gp5 N-terminal domain-like"/>
    <property type="match status" value="1"/>
</dbReference>
<proteinExistence type="inferred from homology"/>
<accession>C7BNW2</accession>
<dbReference type="EMBL" id="FM162591">
    <property type="protein sequence ID" value="CAQ84731.1"/>
    <property type="molecule type" value="Genomic_DNA"/>
</dbReference>
<sequence>MNYDCLKRFLLFPGSQHNSVRRDVMADSGLVFTLTVGNLPEQTFAVVEFTLNEALSTLFSLEATLTSADPEIDFADVLDNSATLTVYRDGQPERSVTGIVTQFEQSTIGHHRSHYSLTLHPGLWRAGLRVNSRIFQHQSVTDIVGILLKENGVINFTCDLRYEHPEREFCVQYDESDLTFLHRLLADEGIFYYFVFDQTQGAASIVFVDSYRVNGNRTLPYRPESDSTGSQCCINQFRWYERVGIARVILRDRTFKNPRWTADYYYHERQLNHQRSDLCSYDYYDFPGRYKDEIGQRISQYRLEALRCDAMSGQGKSDCFALSAAAGFTLADHPKEKFNALWQVIQISHYGKQPQAGESRFGEPGTTLTNHFTFGDCNRVWRPSPYPKPNIDGLQIATVVGPEGEEIFCDEYGRVRVQFAWDEYGKFNDQSSCWIRVSQAWAGQRWGMIAIPRVGQEVLVAFLHGDPDQPIIIGRTYHASNIVPNPLPMAKTQMSIRSKTHKGDGFNELRFEDEKDKEEVFIHAQKNLAIQVLNSRDEQINYNRTTRIGHDDELVIANNRKVTVEGQQEHKTTGDYIDQVDGDKALQVKGDVIQKIQGVLSVDANDDITIKSGSKITLKVGNSFIVIHDGGVDIQGSSINLNSGGSPGISLQPTNPAILQSAAQAGSMFVAHCPMEKNQ</sequence>
<gene>
    <name evidence="4" type="ordered locus">PAU_02639</name>
</gene>
<organism evidence="4 5">
    <name type="scientific">Photorhabdus asymbiotica subsp. asymbiotica (strain ATCC 43949 / 3105-77)</name>
    <name type="common">Xenorhabdus luminescens (strain 2)</name>
    <dbReference type="NCBI Taxonomy" id="553480"/>
    <lineage>
        <taxon>Bacteria</taxon>
        <taxon>Pseudomonadati</taxon>
        <taxon>Pseudomonadota</taxon>
        <taxon>Gammaproteobacteria</taxon>
        <taxon>Enterobacterales</taxon>
        <taxon>Morganellaceae</taxon>
        <taxon>Photorhabdus</taxon>
    </lineage>
</organism>
<dbReference type="AlphaFoldDB" id="C7BNW2"/>
<feature type="domain" description="Gp5/Type VI secretion system Vgr protein OB-fold" evidence="2">
    <location>
        <begin position="412"/>
        <end position="477"/>
    </location>
</feature>
<evidence type="ECO:0000313" key="4">
    <source>
        <dbReference type="EMBL" id="CAQ84731.1"/>
    </source>
</evidence>
<dbReference type="Gene3D" id="3.55.50.10">
    <property type="entry name" value="Baseplate protein-like domains"/>
    <property type="match status" value="1"/>
</dbReference>
<dbReference type="InterPro" id="IPR054030">
    <property type="entry name" value="Gp5_Vgr_C"/>
</dbReference>
<feature type="domain" description="Gp5/Type VI secretion system Vgr C-terminal trimerisation" evidence="3">
    <location>
        <begin position="495"/>
        <end position="597"/>
    </location>
</feature>
<dbReference type="Gene3D" id="2.30.110.50">
    <property type="match status" value="1"/>
</dbReference>
<protein>
    <submittedName>
        <fullName evidence="4">Uncharacterized protein</fullName>
    </submittedName>
</protein>
<dbReference type="InterPro" id="IPR006533">
    <property type="entry name" value="T6SS_Vgr_RhsGE"/>
</dbReference>
<dbReference type="InterPro" id="IPR017847">
    <property type="entry name" value="T6SS_RhsGE_Vgr_subset"/>
</dbReference>
<dbReference type="Gene3D" id="2.40.50.230">
    <property type="entry name" value="Gp5 N-terminal domain"/>
    <property type="match status" value="1"/>
</dbReference>
<dbReference type="InterPro" id="IPR037026">
    <property type="entry name" value="Vgr_OB-fold_dom_sf"/>
</dbReference>
<dbReference type="NCBIfam" id="TIGR01646">
    <property type="entry name" value="vgr_GE"/>
    <property type="match status" value="1"/>
</dbReference>
<dbReference type="PANTHER" id="PTHR32305">
    <property type="match status" value="1"/>
</dbReference>
<dbReference type="SUPFAM" id="SSF69279">
    <property type="entry name" value="Phage tail proteins"/>
    <property type="match status" value="2"/>
</dbReference>
<name>C7BNW2_PHOAA</name>
<dbReference type="STRING" id="291112.PAU_02639"/>
<dbReference type="PANTHER" id="PTHR32305:SF11">
    <property type="entry name" value="TYPE VI SECRETION SYSTEM SPIKE PROTEIN VGRG3"/>
    <property type="match status" value="1"/>
</dbReference>
<dbReference type="Gene3D" id="4.10.220.110">
    <property type="match status" value="1"/>
</dbReference>
<dbReference type="Pfam" id="PF22178">
    <property type="entry name" value="Gp5_trimer_C"/>
    <property type="match status" value="1"/>
</dbReference>
<evidence type="ECO:0000256" key="1">
    <source>
        <dbReference type="ARBA" id="ARBA00005558"/>
    </source>
</evidence>
<dbReference type="NCBIfam" id="TIGR03361">
    <property type="entry name" value="VI_Rhs_Vgr"/>
    <property type="match status" value="1"/>
</dbReference>
<dbReference type="Pfam" id="PF04717">
    <property type="entry name" value="Phage_base_V"/>
    <property type="match status" value="1"/>
</dbReference>
<evidence type="ECO:0000259" key="3">
    <source>
        <dbReference type="Pfam" id="PF22178"/>
    </source>
</evidence>
<comment type="similarity">
    <text evidence="1">Belongs to the VgrG protein family.</text>
</comment>
<dbReference type="InterPro" id="IPR006531">
    <property type="entry name" value="Gp5/Vgr_OB"/>
</dbReference>
<dbReference type="Proteomes" id="UP000002747">
    <property type="component" value="Chromosome"/>
</dbReference>